<dbReference type="Pfam" id="PF07729">
    <property type="entry name" value="FCD"/>
    <property type="match status" value="1"/>
</dbReference>
<dbReference type="PROSITE" id="PS50949">
    <property type="entry name" value="HTH_GNTR"/>
    <property type="match status" value="1"/>
</dbReference>
<protein>
    <submittedName>
        <fullName evidence="5">DNA-binding FadR family transcriptional regulator</fullName>
    </submittedName>
</protein>
<dbReference type="PANTHER" id="PTHR43537">
    <property type="entry name" value="TRANSCRIPTIONAL REGULATOR, GNTR FAMILY"/>
    <property type="match status" value="1"/>
</dbReference>
<accession>A0A2T4Z5R1</accession>
<dbReference type="GO" id="GO:0003700">
    <property type="term" value="F:DNA-binding transcription factor activity"/>
    <property type="evidence" value="ECO:0007669"/>
    <property type="project" value="InterPro"/>
</dbReference>
<dbReference type="SMART" id="SM00895">
    <property type="entry name" value="FCD"/>
    <property type="match status" value="1"/>
</dbReference>
<dbReference type="PANTHER" id="PTHR43537:SF5">
    <property type="entry name" value="UXU OPERON TRANSCRIPTIONAL REGULATOR"/>
    <property type="match status" value="1"/>
</dbReference>
<reference evidence="5 6" key="1">
    <citation type="submission" date="2018-04" db="EMBL/GenBank/DDBJ databases">
        <title>Genomic Encyclopedia of Archaeal and Bacterial Type Strains, Phase II (KMG-II): from individual species to whole genera.</title>
        <authorList>
            <person name="Goeker M."/>
        </authorList>
    </citation>
    <scope>NUCLEOTIDE SEQUENCE [LARGE SCALE GENOMIC DNA]</scope>
    <source>
        <strain evidence="5 6">DSM 25521</strain>
    </source>
</reference>
<proteinExistence type="predicted"/>
<evidence type="ECO:0000259" key="4">
    <source>
        <dbReference type="PROSITE" id="PS50949"/>
    </source>
</evidence>
<dbReference type="EMBL" id="PZZL01000004">
    <property type="protein sequence ID" value="PTM57223.1"/>
    <property type="molecule type" value="Genomic_DNA"/>
</dbReference>
<dbReference type="OrthoDB" id="9805385at2"/>
<dbReference type="RefSeq" id="WP_108177077.1">
    <property type="nucleotide sequence ID" value="NZ_PZZL01000004.1"/>
</dbReference>
<dbReference type="AlphaFoldDB" id="A0A2T4Z5R1"/>
<evidence type="ECO:0000313" key="6">
    <source>
        <dbReference type="Proteomes" id="UP000241808"/>
    </source>
</evidence>
<dbReference type="InterPro" id="IPR036390">
    <property type="entry name" value="WH_DNA-bd_sf"/>
</dbReference>
<evidence type="ECO:0000313" key="5">
    <source>
        <dbReference type="EMBL" id="PTM57223.1"/>
    </source>
</evidence>
<dbReference type="SMART" id="SM00345">
    <property type="entry name" value="HTH_GNTR"/>
    <property type="match status" value="1"/>
</dbReference>
<keyword evidence="6" id="KW-1185">Reference proteome</keyword>
<dbReference type="PRINTS" id="PR00035">
    <property type="entry name" value="HTHGNTR"/>
</dbReference>
<gene>
    <name evidence="5" type="ORF">C8P69_104273</name>
</gene>
<feature type="domain" description="HTH gntR-type" evidence="4">
    <location>
        <begin position="14"/>
        <end position="82"/>
    </location>
</feature>
<dbReference type="SUPFAM" id="SSF48008">
    <property type="entry name" value="GntR ligand-binding domain-like"/>
    <property type="match status" value="1"/>
</dbReference>
<keyword evidence="2 5" id="KW-0238">DNA-binding</keyword>
<dbReference type="Gene3D" id="1.10.10.10">
    <property type="entry name" value="Winged helix-like DNA-binding domain superfamily/Winged helix DNA-binding domain"/>
    <property type="match status" value="1"/>
</dbReference>
<keyword evidence="1" id="KW-0805">Transcription regulation</keyword>
<evidence type="ECO:0000256" key="2">
    <source>
        <dbReference type="ARBA" id="ARBA00023125"/>
    </source>
</evidence>
<dbReference type="Proteomes" id="UP000241808">
    <property type="component" value="Unassembled WGS sequence"/>
</dbReference>
<dbReference type="SUPFAM" id="SSF46785">
    <property type="entry name" value="Winged helix' DNA-binding domain"/>
    <property type="match status" value="1"/>
</dbReference>
<comment type="caution">
    <text evidence="5">The sequence shown here is derived from an EMBL/GenBank/DDBJ whole genome shotgun (WGS) entry which is preliminary data.</text>
</comment>
<keyword evidence="3" id="KW-0804">Transcription</keyword>
<dbReference type="InterPro" id="IPR011711">
    <property type="entry name" value="GntR_C"/>
</dbReference>
<dbReference type="InterPro" id="IPR000524">
    <property type="entry name" value="Tscrpt_reg_HTH_GntR"/>
</dbReference>
<organism evidence="5 6">
    <name type="scientific">Phreatobacter oligotrophus</name>
    <dbReference type="NCBI Taxonomy" id="1122261"/>
    <lineage>
        <taxon>Bacteria</taxon>
        <taxon>Pseudomonadati</taxon>
        <taxon>Pseudomonadota</taxon>
        <taxon>Alphaproteobacteria</taxon>
        <taxon>Hyphomicrobiales</taxon>
        <taxon>Phreatobacteraceae</taxon>
        <taxon>Phreatobacter</taxon>
    </lineage>
</organism>
<dbReference type="InterPro" id="IPR008920">
    <property type="entry name" value="TF_FadR/GntR_C"/>
</dbReference>
<evidence type="ECO:0000256" key="1">
    <source>
        <dbReference type="ARBA" id="ARBA00023015"/>
    </source>
</evidence>
<dbReference type="InterPro" id="IPR036388">
    <property type="entry name" value="WH-like_DNA-bd_sf"/>
</dbReference>
<sequence>MTDIDDSPQVAAPTPLVERVFAGLQARITGGEFPAGGRLPSENDLAAAYVVSRPIVREALRLLREAGLVSSRRGSGTFVTAQAASAEAPGANLAFSPVSTIADVQRCYEFRLALEPEHTYWAALRWNAAALGRIGEALEAMKSATRAQHHREDADFAFHLAIAEASNNHYHVSSLLALKDHISVGMKMHGTTLFRPKGSLEGVYAEHAAIHDAIRSRDAERARALMALHLKGSRDRIFDGHALDLAL</sequence>
<dbReference type="CDD" id="cd07377">
    <property type="entry name" value="WHTH_GntR"/>
    <property type="match status" value="1"/>
</dbReference>
<evidence type="ECO:0000256" key="3">
    <source>
        <dbReference type="ARBA" id="ARBA00023163"/>
    </source>
</evidence>
<dbReference type="GO" id="GO:0003677">
    <property type="term" value="F:DNA binding"/>
    <property type="evidence" value="ECO:0007669"/>
    <property type="project" value="UniProtKB-KW"/>
</dbReference>
<name>A0A2T4Z5R1_9HYPH</name>
<dbReference type="Gene3D" id="1.20.120.530">
    <property type="entry name" value="GntR ligand-binding domain-like"/>
    <property type="match status" value="1"/>
</dbReference>
<dbReference type="Pfam" id="PF00392">
    <property type="entry name" value="GntR"/>
    <property type="match status" value="1"/>
</dbReference>